<keyword evidence="3" id="KW-0489">Methyltransferase</keyword>
<evidence type="ECO:0000256" key="2">
    <source>
        <dbReference type="SAM" id="Phobius"/>
    </source>
</evidence>
<name>A0ABZ0YZ26_9GAMM</name>
<sequence length="516" mass="54764">MDKKDHDKQAEETKAGTSAQAGKASDPSAASTSADKTQADNGQADKGQADKGQAAKGGAGKPAAKAGQKADGKPGAATRADKQSSARDASDAKAADNKPSGNPGAKSAGETSASSSAPGSATNAKGGDVKGGGDKNTGAKTAAPVSPARPPRRSATPWLVIGMLILFALAAVGGWQLWQLQQSQQQALASQAGERESLGQELTQEIGRLDEQLGQTRSSVAALEDRGEAIRQEVESGLQAQQDELAERQDHLDARIARIDDRLSRGEIAWKTAEVGFLLTRAQERLTIARDPDGAMLALRLADQRVAALSRPHWLPLRSAISDAIAEIEAAGEGDRVGQALALRRLTDRVEDWPLADEAGGDTTAAAEPETSNQAPLPADAAWYEKAWAATSGWVAGQVTVTRSDTPTRLRERVATDREMRLWLTAVRESLLSRDHDALSTTIDEARDWLESHYATDADGPAKALQSLKRTQERFASREFPSIDAVLDAWERANAREKVRAESQNAPAETDEEDPS</sequence>
<feature type="compositionally biased region" description="Low complexity" evidence="1">
    <location>
        <begin position="104"/>
        <end position="126"/>
    </location>
</feature>
<dbReference type="Pfam" id="PF04375">
    <property type="entry name" value="HemX"/>
    <property type="match status" value="1"/>
</dbReference>
<evidence type="ECO:0000313" key="3">
    <source>
        <dbReference type="EMBL" id="WQH16532.1"/>
    </source>
</evidence>
<keyword evidence="2" id="KW-0472">Membrane</keyword>
<dbReference type="EC" id="2.1.1.107" evidence="3"/>
<keyword evidence="4" id="KW-1185">Reference proteome</keyword>
<feature type="compositionally biased region" description="Basic and acidic residues" evidence="1">
    <location>
        <begin position="1"/>
        <end position="14"/>
    </location>
</feature>
<dbReference type="RefSeq" id="WP_322521523.1">
    <property type="nucleotide sequence ID" value="NZ_CP140153.1"/>
</dbReference>
<dbReference type="Proteomes" id="UP001327459">
    <property type="component" value="Chromosome"/>
</dbReference>
<gene>
    <name evidence="3" type="ORF">SR882_01140</name>
</gene>
<dbReference type="GO" id="GO:0004851">
    <property type="term" value="F:uroporphyrin-III C-methyltransferase activity"/>
    <property type="evidence" value="ECO:0007669"/>
    <property type="project" value="UniProtKB-EC"/>
</dbReference>
<accession>A0ABZ0YZ26</accession>
<protein>
    <submittedName>
        <fullName evidence="3">Uroporphyrinogen-III C-methyltransferase</fullName>
        <ecNumber evidence="3">2.1.1.107</ecNumber>
    </submittedName>
</protein>
<evidence type="ECO:0000256" key="1">
    <source>
        <dbReference type="SAM" id="MobiDB-lite"/>
    </source>
</evidence>
<keyword evidence="2" id="KW-0812">Transmembrane</keyword>
<feature type="region of interest" description="Disordered" evidence="1">
    <location>
        <begin position="354"/>
        <end position="375"/>
    </location>
</feature>
<feature type="transmembrane region" description="Helical" evidence="2">
    <location>
        <begin position="158"/>
        <end position="178"/>
    </location>
</feature>
<organism evidence="3 4">
    <name type="scientific">Guyparkeria halophila</name>
    <dbReference type="NCBI Taxonomy" id="47960"/>
    <lineage>
        <taxon>Bacteria</taxon>
        <taxon>Pseudomonadati</taxon>
        <taxon>Pseudomonadota</taxon>
        <taxon>Gammaproteobacteria</taxon>
        <taxon>Chromatiales</taxon>
        <taxon>Thioalkalibacteraceae</taxon>
        <taxon>Guyparkeria</taxon>
    </lineage>
</organism>
<keyword evidence="3" id="KW-0808">Transferase</keyword>
<feature type="compositionally biased region" description="Low complexity" evidence="1">
    <location>
        <begin position="356"/>
        <end position="368"/>
    </location>
</feature>
<dbReference type="InterPro" id="IPR007470">
    <property type="entry name" value="HemX"/>
</dbReference>
<proteinExistence type="predicted"/>
<feature type="compositionally biased region" description="Low complexity" evidence="1">
    <location>
        <begin position="23"/>
        <end position="54"/>
    </location>
</feature>
<dbReference type="GO" id="GO:0032259">
    <property type="term" value="P:methylation"/>
    <property type="evidence" value="ECO:0007669"/>
    <property type="project" value="UniProtKB-KW"/>
</dbReference>
<dbReference type="PANTHER" id="PTHR38043">
    <property type="entry name" value="PROTEIN HEMX"/>
    <property type="match status" value="1"/>
</dbReference>
<evidence type="ECO:0000313" key="4">
    <source>
        <dbReference type="Proteomes" id="UP001327459"/>
    </source>
</evidence>
<dbReference type="PANTHER" id="PTHR38043:SF1">
    <property type="entry name" value="PROTEIN HEMX"/>
    <property type="match status" value="1"/>
</dbReference>
<reference evidence="3 4" key="1">
    <citation type="submission" date="2023-11" db="EMBL/GenBank/DDBJ databases">
        <title>MicrobeMod: A computational toolkit for identifying prokaryotic methylation and restriction-modification with nanopore sequencing.</title>
        <authorList>
            <person name="Crits-Christoph A."/>
            <person name="Kang S.C."/>
            <person name="Lee H."/>
            <person name="Ostrov N."/>
        </authorList>
    </citation>
    <scope>NUCLEOTIDE SEQUENCE [LARGE SCALE GENOMIC DNA]</scope>
    <source>
        <strain evidence="3 4">ATCC 49870</strain>
    </source>
</reference>
<feature type="region of interest" description="Disordered" evidence="1">
    <location>
        <begin position="497"/>
        <end position="516"/>
    </location>
</feature>
<feature type="compositionally biased region" description="Low complexity" evidence="1">
    <location>
        <begin position="61"/>
        <end position="77"/>
    </location>
</feature>
<keyword evidence="2" id="KW-1133">Transmembrane helix</keyword>
<dbReference type="EMBL" id="CP140153">
    <property type="protein sequence ID" value="WQH16532.1"/>
    <property type="molecule type" value="Genomic_DNA"/>
</dbReference>
<feature type="region of interest" description="Disordered" evidence="1">
    <location>
        <begin position="1"/>
        <end position="152"/>
    </location>
</feature>
<feature type="compositionally biased region" description="Basic and acidic residues" evidence="1">
    <location>
        <begin position="79"/>
        <end position="96"/>
    </location>
</feature>